<dbReference type="PANTHER" id="PTHR11811">
    <property type="entry name" value="6-PHOSPHOGLUCONATE DEHYDROGENASE"/>
    <property type="match status" value="1"/>
</dbReference>
<dbReference type="InterPro" id="IPR006183">
    <property type="entry name" value="Pgluconate_DH"/>
</dbReference>
<dbReference type="AlphaFoldDB" id="A0A5E6MKQ8"/>
<comment type="similarity">
    <text evidence="2">Belongs to the 6-phosphogluconate dehydrogenase family.</text>
</comment>
<name>A0A5E6MKQ8_9BACT</name>
<organism evidence="6 7">
    <name type="scientific">Methylacidimicrobium tartarophylax</name>
    <dbReference type="NCBI Taxonomy" id="1041768"/>
    <lineage>
        <taxon>Bacteria</taxon>
        <taxon>Pseudomonadati</taxon>
        <taxon>Verrucomicrobiota</taxon>
        <taxon>Methylacidimicrobium</taxon>
    </lineage>
</organism>
<comment type="pathway">
    <text evidence="1">Carbohydrate degradation; pentose phosphate pathway.</text>
</comment>
<evidence type="ECO:0000256" key="3">
    <source>
        <dbReference type="ARBA" id="ARBA00023002"/>
    </source>
</evidence>
<dbReference type="Pfam" id="PF00393">
    <property type="entry name" value="6PGD"/>
    <property type="match status" value="2"/>
</dbReference>
<dbReference type="GO" id="GO:0050661">
    <property type="term" value="F:NADP binding"/>
    <property type="evidence" value="ECO:0007669"/>
    <property type="project" value="InterPro"/>
</dbReference>
<dbReference type="PROSITE" id="PS00895">
    <property type="entry name" value="3_HYDROXYISOBUT_DH"/>
    <property type="match status" value="1"/>
</dbReference>
<dbReference type="InterPro" id="IPR006114">
    <property type="entry name" value="6PGDH_C"/>
</dbReference>
<dbReference type="GO" id="GO:0016054">
    <property type="term" value="P:organic acid catabolic process"/>
    <property type="evidence" value="ECO:0007669"/>
    <property type="project" value="UniProtKB-ARBA"/>
</dbReference>
<dbReference type="NCBIfam" id="NF007161">
    <property type="entry name" value="PRK09599.1"/>
    <property type="match status" value="1"/>
</dbReference>
<evidence type="ECO:0000313" key="7">
    <source>
        <dbReference type="Proteomes" id="UP000334923"/>
    </source>
</evidence>
<dbReference type="GO" id="GO:0019521">
    <property type="term" value="P:D-gluconate metabolic process"/>
    <property type="evidence" value="ECO:0007669"/>
    <property type="project" value="UniProtKB-KW"/>
</dbReference>
<evidence type="ECO:0000259" key="5">
    <source>
        <dbReference type="SMART" id="SM01350"/>
    </source>
</evidence>
<protein>
    <submittedName>
        <fullName evidence="6">6-phosphogluconate dehydrogenase</fullName>
        <ecNumber evidence="6">1.1.1.343</ecNumber>
        <ecNumber evidence="6">1.1.1.44</ecNumber>
    </submittedName>
</protein>
<dbReference type="Gene3D" id="1.10.1040.10">
    <property type="entry name" value="N-(1-d-carboxylethyl)-l-norvaline Dehydrogenase, domain 2"/>
    <property type="match status" value="1"/>
</dbReference>
<sequence length="450" mass="49600">MAEVSCSETGFIPAAEDDFSGRKDGLGETGRIRLLPLQGCQARARLVLLSVVAEGTWRFVHTEREGRKESFSPACYGTLRIRRRGNGNNGIPKKTKGQRSFREKRKEETIMEIGVIGLGRMGANMVRRWQRKGHRCVVYDLNQKFVETLSREGAVGASSLNDLAAKLQKPRAIWLMVPAGAVDAMLGEMTAHLEPGDILIDGGNSYYHDDIRRAEELKTRAIHYVDVGTSGGVWGLECGYCLMIGGEKEVVERLDPLFEALAPGMEVAERIAGREKKPGTAEKGYLHCGAHGAGHLVKMVHNGIEYGMMAAYVEGLNILHHANAGKLGQEVDSETTPLRKPANYQYELDLADVAEVWRRGSVVRSWLLDLIAQAMLEDPKLEKFAGRVSDSGEGRWTVQAAVDLGVPAPVISSALYARFSSRRKDEFADKLLSAMRYEFGGHLEKKTDGD</sequence>
<evidence type="ECO:0000256" key="4">
    <source>
        <dbReference type="ARBA" id="ARBA00023064"/>
    </source>
</evidence>
<dbReference type="InterPro" id="IPR008927">
    <property type="entry name" value="6-PGluconate_DH-like_C_sf"/>
</dbReference>
<keyword evidence="7" id="KW-1185">Reference proteome</keyword>
<feature type="domain" description="6-phosphogluconate dehydrogenase C-terminal" evidence="5">
    <location>
        <begin position="294"/>
        <end position="449"/>
    </location>
</feature>
<dbReference type="EC" id="1.1.1.44" evidence="6"/>
<dbReference type="Gene3D" id="3.40.50.720">
    <property type="entry name" value="NAD(P)-binding Rossmann-like Domain"/>
    <property type="match status" value="1"/>
</dbReference>
<evidence type="ECO:0000313" key="6">
    <source>
        <dbReference type="EMBL" id="VVM06637.1"/>
    </source>
</evidence>
<dbReference type="SUPFAM" id="SSF51735">
    <property type="entry name" value="NAD(P)-binding Rossmann-fold domains"/>
    <property type="match status" value="1"/>
</dbReference>
<dbReference type="InterPro" id="IPR004849">
    <property type="entry name" value="6DGDH_YqeC"/>
</dbReference>
<dbReference type="SMART" id="SM01350">
    <property type="entry name" value="6PGD"/>
    <property type="match status" value="1"/>
</dbReference>
<dbReference type="InterPro" id="IPR002204">
    <property type="entry name" value="3-OH-isobutyrate_DH-rel_CS"/>
</dbReference>
<dbReference type="PRINTS" id="PR00076">
    <property type="entry name" value="6PGDHDRGNASE"/>
</dbReference>
<dbReference type="NCBIfam" id="TIGR00872">
    <property type="entry name" value="gnd_rel"/>
    <property type="match status" value="1"/>
</dbReference>
<accession>A0A5E6MKQ8</accession>
<evidence type="ECO:0000256" key="1">
    <source>
        <dbReference type="ARBA" id="ARBA00004959"/>
    </source>
</evidence>
<dbReference type="EC" id="1.1.1.343" evidence="6"/>
<dbReference type="InterPro" id="IPR036291">
    <property type="entry name" value="NAD(P)-bd_dom_sf"/>
</dbReference>
<dbReference type="InterPro" id="IPR013328">
    <property type="entry name" value="6PGD_dom2"/>
</dbReference>
<proteinExistence type="inferred from homology"/>
<dbReference type="Proteomes" id="UP000334923">
    <property type="component" value="Unassembled WGS sequence"/>
</dbReference>
<dbReference type="SUPFAM" id="SSF48179">
    <property type="entry name" value="6-phosphogluconate dehydrogenase C-terminal domain-like"/>
    <property type="match status" value="1"/>
</dbReference>
<dbReference type="GO" id="GO:0006098">
    <property type="term" value="P:pentose-phosphate shunt"/>
    <property type="evidence" value="ECO:0007669"/>
    <property type="project" value="InterPro"/>
</dbReference>
<keyword evidence="3 6" id="KW-0560">Oxidoreductase</keyword>
<dbReference type="EMBL" id="CABFVA020000072">
    <property type="protein sequence ID" value="VVM06637.1"/>
    <property type="molecule type" value="Genomic_DNA"/>
</dbReference>
<dbReference type="Pfam" id="PF03446">
    <property type="entry name" value="NAD_binding_2"/>
    <property type="match status" value="1"/>
</dbReference>
<reference evidence="6 7" key="1">
    <citation type="submission" date="2019-09" db="EMBL/GenBank/DDBJ databases">
        <authorList>
            <person name="Cremers G."/>
        </authorList>
    </citation>
    <scope>NUCLEOTIDE SEQUENCE [LARGE SCALE GENOMIC DNA]</scope>
    <source>
        <strain evidence="6">4A</strain>
    </source>
</reference>
<dbReference type="InterPro" id="IPR006115">
    <property type="entry name" value="6PGDH_NADP-bd"/>
</dbReference>
<dbReference type="GO" id="GO:0004616">
    <property type="term" value="F:phosphogluconate dehydrogenase (decarboxylating) activity"/>
    <property type="evidence" value="ECO:0007669"/>
    <property type="project" value="UniProtKB-EC"/>
</dbReference>
<keyword evidence="4" id="KW-0311">Gluconate utilization</keyword>
<evidence type="ECO:0000256" key="2">
    <source>
        <dbReference type="ARBA" id="ARBA00008419"/>
    </source>
</evidence>
<gene>
    <name evidence="6" type="primary">PGD</name>
    <name evidence="6" type="synonym">gnd</name>
    <name evidence="6" type="synonym">gntZ</name>
    <name evidence="6" type="ORF">MAMT_01347</name>
</gene>